<sequence length="204" mass="22779">MQKAIKAVIFDMGGVILRTVDPAPREGLAKRLGVPRMELEMAIFTGPTSLQSEIGELSDIEHWETIAALYHQPIESWPQLYNEFFGGDEVDMELVTYLRGLKGKFKIGLLSNAWVNGRQNLVKLYGDFLDVFDVSVFSSEIGLRKPDERAFQAVLDKLGVEAQEAIFVDDVPHNTAGAAEMGIHAVLFTDRDNAIKEINNRLKT</sequence>
<dbReference type="InterPro" id="IPR023198">
    <property type="entry name" value="PGP-like_dom2"/>
</dbReference>
<evidence type="ECO:0000313" key="1">
    <source>
        <dbReference type="EMBL" id="REG11142.1"/>
    </source>
</evidence>
<evidence type="ECO:0000313" key="2">
    <source>
        <dbReference type="Proteomes" id="UP000256388"/>
    </source>
</evidence>
<accession>A0A347ZSK9</accession>
<dbReference type="InterPro" id="IPR052898">
    <property type="entry name" value="ACAD10-like"/>
</dbReference>
<dbReference type="Pfam" id="PF00702">
    <property type="entry name" value="Hydrolase"/>
    <property type="match status" value="1"/>
</dbReference>
<dbReference type="EMBL" id="QUMS01000001">
    <property type="protein sequence ID" value="REG11142.1"/>
    <property type="molecule type" value="Genomic_DNA"/>
</dbReference>
<reference evidence="1 2" key="1">
    <citation type="submission" date="2018-08" db="EMBL/GenBank/DDBJ databases">
        <title>Genomic Encyclopedia of Type Strains, Phase IV (KMG-IV): sequencing the most valuable type-strain genomes for metagenomic binning, comparative biology and taxonomic classification.</title>
        <authorList>
            <person name="Goeker M."/>
        </authorList>
    </citation>
    <scope>NUCLEOTIDE SEQUENCE [LARGE SCALE GENOMIC DNA]</scope>
    <source>
        <strain evidence="1 2">DSM 23923</strain>
    </source>
</reference>
<comment type="caution">
    <text evidence="1">The sequence shown here is derived from an EMBL/GenBank/DDBJ whole genome shotgun (WGS) entry which is preliminary data.</text>
</comment>
<proteinExistence type="predicted"/>
<dbReference type="NCBIfam" id="TIGR01509">
    <property type="entry name" value="HAD-SF-IA-v3"/>
    <property type="match status" value="1"/>
</dbReference>
<name>A0A347ZSK9_9CHLR</name>
<dbReference type="SFLD" id="SFLDG01129">
    <property type="entry name" value="C1.5:_HAD__Beta-PGM__Phosphata"/>
    <property type="match status" value="1"/>
</dbReference>
<dbReference type="SUPFAM" id="SSF56784">
    <property type="entry name" value="HAD-like"/>
    <property type="match status" value="1"/>
</dbReference>
<dbReference type="NCBIfam" id="TIGR01549">
    <property type="entry name" value="HAD-SF-IA-v1"/>
    <property type="match status" value="1"/>
</dbReference>
<keyword evidence="2" id="KW-1185">Reference proteome</keyword>
<dbReference type="InterPro" id="IPR036412">
    <property type="entry name" value="HAD-like_sf"/>
</dbReference>
<dbReference type="GO" id="GO:0016787">
    <property type="term" value="F:hydrolase activity"/>
    <property type="evidence" value="ECO:0007669"/>
    <property type="project" value="UniProtKB-KW"/>
</dbReference>
<keyword evidence="1" id="KW-0378">Hydrolase</keyword>
<dbReference type="SFLD" id="SFLDS00003">
    <property type="entry name" value="Haloacid_Dehalogenase"/>
    <property type="match status" value="1"/>
</dbReference>
<dbReference type="Gene3D" id="1.10.150.240">
    <property type="entry name" value="Putative phosphatase, domain 2"/>
    <property type="match status" value="1"/>
</dbReference>
<gene>
    <name evidence="1" type="ORF">DFR64_1019</name>
</gene>
<organism evidence="1 2">
    <name type="scientific">Pelolinea submarina</name>
    <dbReference type="NCBI Taxonomy" id="913107"/>
    <lineage>
        <taxon>Bacteria</taxon>
        <taxon>Bacillati</taxon>
        <taxon>Chloroflexota</taxon>
        <taxon>Anaerolineae</taxon>
        <taxon>Anaerolineales</taxon>
        <taxon>Anaerolineaceae</taxon>
        <taxon>Pelolinea</taxon>
    </lineage>
</organism>
<protein>
    <submittedName>
        <fullName evidence="1">Putative hydrolase of the HAD superfamily/soluble epoxide hydrolase/lipid-phosphate phosphatase</fullName>
    </submittedName>
</protein>
<dbReference type="Gene3D" id="3.40.50.1000">
    <property type="entry name" value="HAD superfamily/HAD-like"/>
    <property type="match status" value="1"/>
</dbReference>
<dbReference type="OrthoDB" id="9795007at2"/>
<dbReference type="CDD" id="cd02603">
    <property type="entry name" value="HAD_sEH-N_like"/>
    <property type="match status" value="1"/>
</dbReference>
<dbReference type="AlphaFoldDB" id="A0A347ZSK9"/>
<dbReference type="RefSeq" id="WP_116224282.1">
    <property type="nucleotide sequence ID" value="NZ_AP018437.1"/>
</dbReference>
<dbReference type="InterPro" id="IPR006439">
    <property type="entry name" value="HAD-SF_hydro_IA"/>
</dbReference>
<dbReference type="PANTHER" id="PTHR47829">
    <property type="entry name" value="HYDROLASE, PUTATIVE (AFU_ORTHOLOGUE AFUA_1G12880)-RELATED"/>
    <property type="match status" value="1"/>
</dbReference>
<dbReference type="InterPro" id="IPR023214">
    <property type="entry name" value="HAD_sf"/>
</dbReference>
<dbReference type="PANTHER" id="PTHR47829:SF1">
    <property type="entry name" value="HAD FAMILY PHOSPHATASE"/>
    <property type="match status" value="1"/>
</dbReference>
<dbReference type="Proteomes" id="UP000256388">
    <property type="component" value="Unassembled WGS sequence"/>
</dbReference>